<comment type="caution">
    <text evidence="1">The sequence shown here is derived from an EMBL/GenBank/DDBJ whole genome shotgun (WGS) entry which is preliminary data.</text>
</comment>
<dbReference type="EMBL" id="BRYA01000665">
    <property type="protein sequence ID" value="GMI28618.1"/>
    <property type="molecule type" value="Genomic_DNA"/>
</dbReference>
<evidence type="ECO:0000313" key="1">
    <source>
        <dbReference type="EMBL" id="GMI28618.1"/>
    </source>
</evidence>
<protein>
    <recommendedName>
        <fullName evidence="3">Sulfotransferase</fullName>
    </recommendedName>
</protein>
<dbReference type="InterPro" id="IPR027417">
    <property type="entry name" value="P-loop_NTPase"/>
</dbReference>
<gene>
    <name evidence="1" type="ORF">TrCOL_g4230</name>
</gene>
<organism evidence="1 2">
    <name type="scientific">Triparma columacea</name>
    <dbReference type="NCBI Taxonomy" id="722753"/>
    <lineage>
        <taxon>Eukaryota</taxon>
        <taxon>Sar</taxon>
        <taxon>Stramenopiles</taxon>
        <taxon>Ochrophyta</taxon>
        <taxon>Bolidophyceae</taxon>
        <taxon>Parmales</taxon>
        <taxon>Triparmaceae</taxon>
        <taxon>Triparma</taxon>
    </lineage>
</organism>
<proteinExistence type="predicted"/>
<accession>A0A9W7G0X7</accession>
<name>A0A9W7G0X7_9STRA</name>
<evidence type="ECO:0000313" key="2">
    <source>
        <dbReference type="Proteomes" id="UP001165065"/>
    </source>
</evidence>
<dbReference type="Gene3D" id="3.40.50.300">
    <property type="entry name" value="P-loop containing nucleotide triphosphate hydrolases"/>
    <property type="match status" value="1"/>
</dbReference>
<reference evidence="2" key="1">
    <citation type="journal article" date="2023" name="Commun. Biol.">
        <title>Genome analysis of Parmales, the sister group of diatoms, reveals the evolutionary specialization of diatoms from phago-mixotrophs to photoautotrophs.</title>
        <authorList>
            <person name="Ban H."/>
            <person name="Sato S."/>
            <person name="Yoshikawa S."/>
            <person name="Yamada K."/>
            <person name="Nakamura Y."/>
            <person name="Ichinomiya M."/>
            <person name="Sato N."/>
            <person name="Blanc-Mathieu R."/>
            <person name="Endo H."/>
            <person name="Kuwata A."/>
            <person name="Ogata H."/>
        </authorList>
    </citation>
    <scope>NUCLEOTIDE SEQUENCE [LARGE SCALE GENOMIC DNA]</scope>
</reference>
<sequence>MGNRLSQLYNSLNTQPGRVCNHFAAPTSAYPKWVAEDANNIEIAAEPHPGKRISKPCWLHMSESRYFQEVPPRKQVTLLRDPATHVISMYFHCTESPAHESRWKFMPTSLSEWLREWTEMRTHLKTCPPEKANSLFKCYNPINMQTSYVGGTGDLDEKFDVVGVMEEFNLSACLIATSVMGKVPHACNCTAATEPKPEVIKKINDHGVVHHGNTYITTAEERGLIEALTDQDQKLYNAALLKFRRDVKNAEQAFGVTLCGGKQ</sequence>
<dbReference type="OrthoDB" id="432535at2759"/>
<dbReference type="AlphaFoldDB" id="A0A9W7G0X7"/>
<dbReference type="Proteomes" id="UP001165065">
    <property type="component" value="Unassembled WGS sequence"/>
</dbReference>
<keyword evidence="2" id="KW-1185">Reference proteome</keyword>
<evidence type="ECO:0008006" key="3">
    <source>
        <dbReference type="Google" id="ProtNLM"/>
    </source>
</evidence>